<dbReference type="KEGG" id="ttr:Tter_1176"/>
<feature type="transmembrane region" description="Helical" evidence="5">
    <location>
        <begin position="195"/>
        <end position="213"/>
    </location>
</feature>
<evidence type="ECO:0000313" key="8">
    <source>
        <dbReference type="Proteomes" id="UP000000323"/>
    </source>
</evidence>
<dbReference type="Pfam" id="PF04932">
    <property type="entry name" value="Wzy_C"/>
    <property type="match status" value="1"/>
</dbReference>
<feature type="transmembrane region" description="Helical" evidence="5">
    <location>
        <begin position="271"/>
        <end position="294"/>
    </location>
</feature>
<feature type="transmembrane region" description="Helical" evidence="5">
    <location>
        <begin position="124"/>
        <end position="144"/>
    </location>
</feature>
<sequence>MITAHRFIMEVLWSLREEVDIANSNQRFHKPFFVEYCLVIYTYLVTSGAFIPLFYSMRHPSADFISIVYSMIPFFYVSYVATLILMILRVKLILSKIRHVWPISMFLIWSCISLLWAVDPSVTLTKLIILLGATVVGIYIGSVFNQREQINLLFITLMIALACSVVFVLISPEYGIMTGYHAGNWRGVFYHKNTFGKLVVLFAVLGAILICQAETLRKRLALTIALISSALLVWLSDSAVSKVITIAMLFLFILLMFQIKNKQVLVPIWSSATALVLGMGLLLAGNLHVVFAALGRSPNLTGRVPLWEALIPMIQSRLWLGYGYGSFWLGNRWPSSAIWNQIGWYPFHAHNGFLEILIDLGLVGLAFFLISYSIISLTAVRRLFVVRYIGHIYRLWPLLYLCFLFLANLTESTLIWYYPFYWILYVALFLTKD</sequence>
<feature type="transmembrane region" description="Helical" evidence="5">
    <location>
        <begin position="151"/>
        <end position="170"/>
    </location>
</feature>
<dbReference type="EMBL" id="CP001825">
    <property type="protein sequence ID" value="ACZ42084.1"/>
    <property type="molecule type" value="Genomic_DNA"/>
</dbReference>
<feature type="transmembrane region" description="Helical" evidence="5">
    <location>
        <begin position="33"/>
        <end position="55"/>
    </location>
</feature>
<keyword evidence="2 5" id="KW-0812">Transmembrane</keyword>
<evidence type="ECO:0000256" key="2">
    <source>
        <dbReference type="ARBA" id="ARBA00022692"/>
    </source>
</evidence>
<dbReference type="RefSeq" id="WP_012875119.1">
    <property type="nucleotide sequence ID" value="NC_013525.1"/>
</dbReference>
<feature type="domain" description="O-antigen ligase-related" evidence="6">
    <location>
        <begin position="225"/>
        <end position="369"/>
    </location>
</feature>
<dbReference type="InterPro" id="IPR051533">
    <property type="entry name" value="WaaL-like"/>
</dbReference>
<feature type="transmembrane region" description="Helical" evidence="5">
    <location>
        <begin position="392"/>
        <end position="409"/>
    </location>
</feature>
<feature type="transmembrane region" description="Helical" evidence="5">
    <location>
        <begin position="356"/>
        <end position="380"/>
    </location>
</feature>
<dbReference type="Proteomes" id="UP000000323">
    <property type="component" value="Chromosome 1"/>
</dbReference>
<dbReference type="GO" id="GO:0016020">
    <property type="term" value="C:membrane"/>
    <property type="evidence" value="ECO:0007669"/>
    <property type="project" value="UniProtKB-SubCell"/>
</dbReference>
<keyword evidence="8" id="KW-1185">Reference proteome</keyword>
<feature type="transmembrane region" description="Helical" evidence="5">
    <location>
        <begin position="67"/>
        <end position="88"/>
    </location>
</feature>
<dbReference type="AlphaFoldDB" id="D1CBB9"/>
<protein>
    <submittedName>
        <fullName evidence="7">O-antigen polymerase</fullName>
    </submittedName>
</protein>
<accession>D1CBB9</accession>
<keyword evidence="4 5" id="KW-0472">Membrane</keyword>
<reference evidence="8" key="1">
    <citation type="journal article" date="2010" name="Stand. Genomic Sci.">
        <title>Complete genome sequence of 'Thermobaculum terrenum' type strain (YNP1).</title>
        <authorList>
            <person name="Kiss H."/>
            <person name="Cleland D."/>
            <person name="Lapidus A."/>
            <person name="Lucas S."/>
            <person name="Glavina Del Rio T."/>
            <person name="Nolan M."/>
            <person name="Tice H."/>
            <person name="Han C."/>
            <person name="Goodwin L."/>
            <person name="Pitluck S."/>
            <person name="Liolios K."/>
            <person name="Ivanova N."/>
            <person name="Mavromatis K."/>
            <person name="Ovchinnikova G."/>
            <person name="Pati A."/>
            <person name="Chen A."/>
            <person name="Palaniappan K."/>
            <person name="Land M."/>
            <person name="Hauser L."/>
            <person name="Chang Y."/>
            <person name="Jeffries C."/>
            <person name="Lu M."/>
            <person name="Brettin T."/>
            <person name="Detter J."/>
            <person name="Goker M."/>
            <person name="Tindall B."/>
            <person name="Beck B."/>
            <person name="McDermott T."/>
            <person name="Woyke T."/>
            <person name="Bristow J."/>
            <person name="Eisen J."/>
            <person name="Markowitz V."/>
            <person name="Hugenholtz P."/>
            <person name="Kyrpides N."/>
            <person name="Klenk H."/>
            <person name="Cheng J."/>
        </authorList>
    </citation>
    <scope>NUCLEOTIDE SEQUENCE [LARGE SCALE GENOMIC DNA]</scope>
    <source>
        <strain evidence="8">ATCC BAA-798 / YNP1</strain>
    </source>
</reference>
<evidence type="ECO:0000256" key="1">
    <source>
        <dbReference type="ARBA" id="ARBA00004141"/>
    </source>
</evidence>
<proteinExistence type="predicted"/>
<dbReference type="PANTHER" id="PTHR37422:SF17">
    <property type="entry name" value="O-ANTIGEN LIGASE"/>
    <property type="match status" value="1"/>
</dbReference>
<dbReference type="HOGENOM" id="CLU_039809_2_0_0"/>
<keyword evidence="3 5" id="KW-1133">Transmembrane helix</keyword>
<dbReference type="STRING" id="525904.Tter_1176"/>
<evidence type="ECO:0000256" key="4">
    <source>
        <dbReference type="ARBA" id="ARBA00023136"/>
    </source>
</evidence>
<dbReference type="eggNOG" id="COG3307">
    <property type="taxonomic scope" value="Bacteria"/>
</dbReference>
<feature type="transmembrane region" description="Helical" evidence="5">
    <location>
        <begin position="242"/>
        <end position="259"/>
    </location>
</feature>
<dbReference type="InterPro" id="IPR007016">
    <property type="entry name" value="O-antigen_ligase-rel_domated"/>
</dbReference>
<evidence type="ECO:0000256" key="5">
    <source>
        <dbReference type="SAM" id="Phobius"/>
    </source>
</evidence>
<dbReference type="OrthoDB" id="4391260at2"/>
<feature type="transmembrane region" description="Helical" evidence="5">
    <location>
        <begin position="415"/>
        <end position="431"/>
    </location>
</feature>
<evidence type="ECO:0000313" key="7">
    <source>
        <dbReference type="EMBL" id="ACZ42084.1"/>
    </source>
</evidence>
<gene>
    <name evidence="7" type="ordered locus">Tter_1176</name>
</gene>
<dbReference type="PANTHER" id="PTHR37422">
    <property type="entry name" value="TEICHURONIC ACID BIOSYNTHESIS PROTEIN TUAE"/>
    <property type="match status" value="1"/>
</dbReference>
<comment type="subcellular location">
    <subcellularLocation>
        <location evidence="1">Membrane</location>
        <topology evidence="1">Multi-pass membrane protein</topology>
    </subcellularLocation>
</comment>
<evidence type="ECO:0000259" key="6">
    <source>
        <dbReference type="Pfam" id="PF04932"/>
    </source>
</evidence>
<organism evidence="7 8">
    <name type="scientific">Thermobaculum terrenum (strain ATCC BAA-798 / CCMEE 7001 / YNP1)</name>
    <dbReference type="NCBI Taxonomy" id="525904"/>
    <lineage>
        <taxon>Bacteria</taxon>
        <taxon>Bacillati</taxon>
        <taxon>Chloroflexota</taxon>
        <taxon>Chloroflexia</taxon>
        <taxon>Candidatus Thermobaculales</taxon>
        <taxon>Candidatus Thermobaculaceae</taxon>
        <taxon>Thermobaculum</taxon>
    </lineage>
</organism>
<name>D1CBB9_THET1</name>
<evidence type="ECO:0000256" key="3">
    <source>
        <dbReference type="ARBA" id="ARBA00022989"/>
    </source>
</evidence>
<feature type="transmembrane region" description="Helical" evidence="5">
    <location>
        <begin position="100"/>
        <end position="118"/>
    </location>
</feature>